<dbReference type="RefSeq" id="WP_191782588.1">
    <property type="nucleotide sequence ID" value="NZ_JACSQV010000006.1"/>
</dbReference>
<reference evidence="2 3" key="1">
    <citation type="submission" date="2020-08" db="EMBL/GenBank/DDBJ databases">
        <title>A Genomic Blueprint of the Chicken Gut Microbiome.</title>
        <authorList>
            <person name="Gilroy R."/>
            <person name="Ravi A."/>
            <person name="Getino M."/>
            <person name="Pursley I."/>
            <person name="Horton D.L."/>
            <person name="Alikhan N.-F."/>
            <person name="Baker D."/>
            <person name="Gharbi K."/>
            <person name="Hall N."/>
            <person name="Watson M."/>
            <person name="Adriaenssens E.M."/>
            <person name="Foster-Nyarko E."/>
            <person name="Jarju S."/>
            <person name="Secka A."/>
            <person name="Antonio M."/>
            <person name="Oren A."/>
            <person name="Chaudhuri R."/>
            <person name="La Ragione R.M."/>
            <person name="Hildebrand F."/>
            <person name="Pallen M.J."/>
        </authorList>
    </citation>
    <scope>NUCLEOTIDE SEQUENCE [LARGE SCALE GENOMIC DNA]</scope>
    <source>
        <strain evidence="2 3">Sa3CUA2</strain>
    </source>
</reference>
<dbReference type="PIRSF" id="PIRSF021700">
    <property type="entry name" value="3_dmu_93_MTrfase"/>
    <property type="match status" value="1"/>
</dbReference>
<protein>
    <submittedName>
        <fullName evidence="2">VOC family protein</fullName>
    </submittedName>
</protein>
<comment type="caution">
    <text evidence="2">The sequence shown here is derived from an EMBL/GenBank/DDBJ whole genome shotgun (WGS) entry which is preliminary data.</text>
</comment>
<dbReference type="Proteomes" id="UP000604241">
    <property type="component" value="Unassembled WGS sequence"/>
</dbReference>
<accession>A0ABR8QDQ4</accession>
<proteinExistence type="predicted"/>
<sequence length="159" mass="17234">MGMVSTHLWFAKDGHEAAEFYVSVVPNSRITKVVNATAGVPDVPEGSPFVVELELDGHPVTILTAGPAFTLDEAFSFLLSVETQEEVDHYWDTLIAGGGEPSQCGWLKDRYGVSWQVVPKALDDIMSRPDAAGVARATQAMLRMRKLEIAPLEAAYAGE</sequence>
<dbReference type="PANTHER" id="PTHR33990">
    <property type="entry name" value="PROTEIN YJDN-RELATED"/>
    <property type="match status" value="1"/>
</dbReference>
<organism evidence="2 3">
    <name type="scientific">Cellulomonas avistercoris</name>
    <dbReference type="NCBI Taxonomy" id="2762242"/>
    <lineage>
        <taxon>Bacteria</taxon>
        <taxon>Bacillati</taxon>
        <taxon>Actinomycetota</taxon>
        <taxon>Actinomycetes</taxon>
        <taxon>Micrococcales</taxon>
        <taxon>Cellulomonadaceae</taxon>
        <taxon>Cellulomonas</taxon>
    </lineage>
</organism>
<evidence type="ECO:0000313" key="2">
    <source>
        <dbReference type="EMBL" id="MBD7918444.1"/>
    </source>
</evidence>
<evidence type="ECO:0000313" key="3">
    <source>
        <dbReference type="Proteomes" id="UP000604241"/>
    </source>
</evidence>
<keyword evidence="3" id="KW-1185">Reference proteome</keyword>
<dbReference type="PANTHER" id="PTHR33990:SF2">
    <property type="entry name" value="PHNB-LIKE DOMAIN-CONTAINING PROTEIN"/>
    <property type="match status" value="1"/>
</dbReference>
<feature type="domain" description="PhnB-like" evidence="1">
    <location>
        <begin position="4"/>
        <end position="118"/>
    </location>
</feature>
<dbReference type="InterPro" id="IPR028973">
    <property type="entry name" value="PhnB-like"/>
</dbReference>
<dbReference type="InterPro" id="IPR009725">
    <property type="entry name" value="3_dmu_93_MTrfase"/>
</dbReference>
<dbReference type="Pfam" id="PF06983">
    <property type="entry name" value="3-dmu-9_3-mt"/>
    <property type="match status" value="1"/>
</dbReference>
<dbReference type="Gene3D" id="3.10.180.10">
    <property type="entry name" value="2,3-Dihydroxybiphenyl 1,2-Dioxygenase, domain 1"/>
    <property type="match status" value="1"/>
</dbReference>
<gene>
    <name evidence="2" type="ORF">H9657_09155</name>
</gene>
<name>A0ABR8QDQ4_9CELL</name>
<dbReference type="CDD" id="cd06588">
    <property type="entry name" value="PhnB_like"/>
    <property type="match status" value="1"/>
</dbReference>
<evidence type="ECO:0000259" key="1">
    <source>
        <dbReference type="Pfam" id="PF06983"/>
    </source>
</evidence>
<dbReference type="SUPFAM" id="SSF54593">
    <property type="entry name" value="Glyoxalase/Bleomycin resistance protein/Dihydroxybiphenyl dioxygenase"/>
    <property type="match status" value="1"/>
</dbReference>
<dbReference type="EMBL" id="JACSQV010000006">
    <property type="protein sequence ID" value="MBD7918444.1"/>
    <property type="molecule type" value="Genomic_DNA"/>
</dbReference>
<dbReference type="InterPro" id="IPR029068">
    <property type="entry name" value="Glyas_Bleomycin-R_OHBP_Dase"/>
</dbReference>